<evidence type="ECO:0000256" key="1">
    <source>
        <dbReference type="SAM" id="SignalP"/>
    </source>
</evidence>
<reference evidence="2 3" key="1">
    <citation type="submission" date="2017-07" db="EMBL/GenBank/DDBJ databases">
        <authorList>
            <person name="Talla V."/>
            <person name="Backstrom N."/>
        </authorList>
    </citation>
    <scope>NUCLEOTIDE SEQUENCE [LARGE SCALE GENOMIC DNA]</scope>
</reference>
<proteinExistence type="predicted"/>
<feature type="signal peptide" evidence="1">
    <location>
        <begin position="1"/>
        <end position="18"/>
    </location>
</feature>
<feature type="chain" id="PRO_5022862368" description="Kazal-like domain-containing protein" evidence="1">
    <location>
        <begin position="19"/>
        <end position="66"/>
    </location>
</feature>
<name>A0A5E4PZV9_9NEOP</name>
<sequence>MYFLIVVSFLTLFCEGEGKGCDIVCPMVNEPMICTFDIHNKIYKMFPSECAMAGFAQCYKILSKLQ</sequence>
<keyword evidence="1" id="KW-0732">Signal</keyword>
<protein>
    <recommendedName>
        <fullName evidence="4">Kazal-like domain-containing protein</fullName>
    </recommendedName>
</protein>
<evidence type="ECO:0000313" key="2">
    <source>
        <dbReference type="EMBL" id="VVC90353.1"/>
    </source>
</evidence>
<accession>A0A5E4PZV9</accession>
<dbReference type="AlphaFoldDB" id="A0A5E4PZV9"/>
<dbReference type="EMBL" id="FZQP02000781">
    <property type="protein sequence ID" value="VVC90353.1"/>
    <property type="molecule type" value="Genomic_DNA"/>
</dbReference>
<organism evidence="2 3">
    <name type="scientific">Leptidea sinapis</name>
    <dbReference type="NCBI Taxonomy" id="189913"/>
    <lineage>
        <taxon>Eukaryota</taxon>
        <taxon>Metazoa</taxon>
        <taxon>Ecdysozoa</taxon>
        <taxon>Arthropoda</taxon>
        <taxon>Hexapoda</taxon>
        <taxon>Insecta</taxon>
        <taxon>Pterygota</taxon>
        <taxon>Neoptera</taxon>
        <taxon>Endopterygota</taxon>
        <taxon>Lepidoptera</taxon>
        <taxon>Glossata</taxon>
        <taxon>Ditrysia</taxon>
        <taxon>Papilionoidea</taxon>
        <taxon>Pieridae</taxon>
        <taxon>Dismorphiinae</taxon>
        <taxon>Leptidea</taxon>
    </lineage>
</organism>
<gene>
    <name evidence="2" type="ORF">LSINAPIS_LOCUS3279</name>
</gene>
<evidence type="ECO:0000313" key="3">
    <source>
        <dbReference type="Proteomes" id="UP000324832"/>
    </source>
</evidence>
<evidence type="ECO:0008006" key="4">
    <source>
        <dbReference type="Google" id="ProtNLM"/>
    </source>
</evidence>
<keyword evidence="3" id="KW-1185">Reference proteome</keyword>
<dbReference type="Proteomes" id="UP000324832">
    <property type="component" value="Unassembled WGS sequence"/>
</dbReference>